<evidence type="ECO:0000256" key="1">
    <source>
        <dbReference type="ARBA" id="ARBA00023224"/>
    </source>
</evidence>
<dbReference type="InterPro" id="IPR004090">
    <property type="entry name" value="Chemotax_Me-accpt_rcpt"/>
</dbReference>
<dbReference type="Gene3D" id="1.10.287.950">
    <property type="entry name" value="Methyl-accepting chemotaxis protein"/>
    <property type="match status" value="1"/>
</dbReference>
<evidence type="ECO:0000313" key="7">
    <source>
        <dbReference type="Proteomes" id="UP001053296"/>
    </source>
</evidence>
<dbReference type="SUPFAM" id="SSF58104">
    <property type="entry name" value="Methyl-accepting chemotaxis protein (MCP) signaling domain"/>
    <property type="match status" value="1"/>
</dbReference>
<evidence type="ECO:0000256" key="4">
    <source>
        <dbReference type="SAM" id="Phobius"/>
    </source>
</evidence>
<sequence length="556" mass="58374">MLLLAGSAIPAWASNDQVTILSAEVDQLQWLLMATGVLAMVACMLAVLVTRRYFNSKYSVLIKFVSLLSRGESPAQLPEGKDDNFGVICNELNQIVNKIEQLDSRVIECENVAQAADSKTCEALEQAATAREQGELARCQGLLSAAETLDQSVQSIRNQSNQLETASTKAQEGAAEQQRFISEAASAMEEMNAAVSETAESAASAASEAQQVMERASDGSGVVSKTLQSIGTVSENAVSLTDQVAGLGTQAQGVGQIMGVISDIADQTNLLALNAAIEAARAGEAGRGFAVVADEVRKLAEKTMDATRDVGVAIEGIQAHVSQTIEGVQSIASLADEASGLAQESGQALEEIVSHSGASAQRISGIAAATSQQSIASEEVTRTISEINSISAETGRGMAEAAEALNKLAGGVDDLTTMTGVFRLVGNGKVQEILGEMAGTQDIQSGERARQENAMRRVLRSTEYLELLYITDEKGTQTVSNIGGHVSGYSEDASAFGSNWATRPWFRGAMDNRTYYISDVYTSSASGESCITVSSPFFDGNGNPKGVIAADVRVAI</sequence>
<feature type="domain" description="Methyl-accepting transducer" evidence="5">
    <location>
        <begin position="152"/>
        <end position="388"/>
    </location>
</feature>
<dbReference type="PROSITE" id="PS50111">
    <property type="entry name" value="CHEMOTAXIS_TRANSDUC_2"/>
    <property type="match status" value="1"/>
</dbReference>
<dbReference type="CDD" id="cd18773">
    <property type="entry name" value="PDC1_HK_sensor"/>
    <property type="match status" value="1"/>
</dbReference>
<reference evidence="6" key="1">
    <citation type="journal article" date="2022" name="Arch. Microbiol.">
        <title>Pseudodesulfovibrio sediminis sp. nov., a mesophilic and neutrophilic sulfate-reducing bacterium isolated from sediment of a brackish lake.</title>
        <authorList>
            <person name="Takahashi A."/>
            <person name="Kojima H."/>
            <person name="Watanabe M."/>
            <person name="Fukui M."/>
        </authorList>
    </citation>
    <scope>NUCLEOTIDE SEQUENCE</scope>
    <source>
        <strain evidence="6">SF6</strain>
    </source>
</reference>
<evidence type="ECO:0000256" key="3">
    <source>
        <dbReference type="PROSITE-ProRule" id="PRU00284"/>
    </source>
</evidence>
<keyword evidence="4" id="KW-0812">Transmembrane</keyword>
<dbReference type="CDD" id="cd11386">
    <property type="entry name" value="MCP_signal"/>
    <property type="match status" value="1"/>
</dbReference>
<name>A0ABN6ELU3_9BACT</name>
<organism evidence="6 7">
    <name type="scientific">Pseudodesulfovibrio sediminis</name>
    <dbReference type="NCBI Taxonomy" id="2810563"/>
    <lineage>
        <taxon>Bacteria</taxon>
        <taxon>Pseudomonadati</taxon>
        <taxon>Thermodesulfobacteriota</taxon>
        <taxon>Desulfovibrionia</taxon>
        <taxon>Desulfovibrionales</taxon>
        <taxon>Desulfovibrionaceae</taxon>
    </lineage>
</organism>
<keyword evidence="7" id="KW-1185">Reference proteome</keyword>
<evidence type="ECO:0000256" key="2">
    <source>
        <dbReference type="ARBA" id="ARBA00029447"/>
    </source>
</evidence>
<dbReference type="Proteomes" id="UP001053296">
    <property type="component" value="Chromosome"/>
</dbReference>
<dbReference type="Pfam" id="PF22673">
    <property type="entry name" value="MCP-like_PDC_1"/>
    <property type="match status" value="1"/>
</dbReference>
<evidence type="ECO:0000259" key="5">
    <source>
        <dbReference type="PROSITE" id="PS50111"/>
    </source>
</evidence>
<protein>
    <recommendedName>
        <fullName evidence="5">Methyl-accepting transducer domain-containing protein</fullName>
    </recommendedName>
</protein>
<keyword evidence="4" id="KW-0472">Membrane</keyword>
<evidence type="ECO:0000313" key="6">
    <source>
        <dbReference type="EMBL" id="BCS86995.1"/>
    </source>
</evidence>
<keyword evidence="4" id="KW-1133">Transmembrane helix</keyword>
<dbReference type="PRINTS" id="PR00260">
    <property type="entry name" value="CHEMTRNSDUCR"/>
</dbReference>
<keyword evidence="1 3" id="KW-0807">Transducer</keyword>
<dbReference type="EMBL" id="AP024485">
    <property type="protein sequence ID" value="BCS86995.1"/>
    <property type="molecule type" value="Genomic_DNA"/>
</dbReference>
<dbReference type="Pfam" id="PF00015">
    <property type="entry name" value="MCPsignal"/>
    <property type="match status" value="1"/>
</dbReference>
<gene>
    <name evidence="6" type="ORF">PSDVSF_02370</name>
</gene>
<dbReference type="PANTHER" id="PTHR32089:SF112">
    <property type="entry name" value="LYSOZYME-LIKE PROTEIN-RELATED"/>
    <property type="match status" value="1"/>
</dbReference>
<dbReference type="SMART" id="SM00283">
    <property type="entry name" value="MA"/>
    <property type="match status" value="1"/>
</dbReference>
<dbReference type="PANTHER" id="PTHR32089">
    <property type="entry name" value="METHYL-ACCEPTING CHEMOTAXIS PROTEIN MCPB"/>
    <property type="match status" value="1"/>
</dbReference>
<comment type="similarity">
    <text evidence="2">Belongs to the methyl-accepting chemotaxis (MCP) protein family.</text>
</comment>
<dbReference type="InterPro" id="IPR029151">
    <property type="entry name" value="Sensor-like_sf"/>
</dbReference>
<accession>A0ABN6ELU3</accession>
<dbReference type="SUPFAM" id="SSF103190">
    <property type="entry name" value="Sensory domain-like"/>
    <property type="match status" value="1"/>
</dbReference>
<proteinExistence type="inferred from homology"/>
<feature type="transmembrane region" description="Helical" evidence="4">
    <location>
        <begin position="29"/>
        <end position="49"/>
    </location>
</feature>
<dbReference type="InterPro" id="IPR004089">
    <property type="entry name" value="MCPsignal_dom"/>
</dbReference>
<dbReference type="Gene3D" id="3.30.450.20">
    <property type="entry name" value="PAS domain"/>
    <property type="match status" value="1"/>
</dbReference>